<accession>A0ABV1DKR7</accession>
<proteinExistence type="predicted"/>
<sequence length="46" mass="5356">MHSDNLYAPLCGIFAPYSVSVARYAKCLYVSRRINFQSARRLQIYL</sequence>
<protein>
    <submittedName>
        <fullName evidence="1">DUF6783 domain-containing protein</fullName>
    </submittedName>
</protein>
<dbReference type="Proteomes" id="UP001457898">
    <property type="component" value="Unassembled WGS sequence"/>
</dbReference>
<dbReference type="InterPro" id="IPR046710">
    <property type="entry name" value="DUF6783"/>
</dbReference>
<reference evidence="1 2" key="1">
    <citation type="submission" date="2024-03" db="EMBL/GenBank/DDBJ databases">
        <title>Human intestinal bacterial collection.</title>
        <authorList>
            <person name="Pauvert C."/>
            <person name="Hitch T.C.A."/>
            <person name="Clavel T."/>
        </authorList>
    </citation>
    <scope>NUCLEOTIDE SEQUENCE [LARGE SCALE GENOMIC DNA]</scope>
    <source>
        <strain evidence="1 2">CLA-SR-H028</strain>
    </source>
</reference>
<evidence type="ECO:0000313" key="2">
    <source>
        <dbReference type="Proteomes" id="UP001457898"/>
    </source>
</evidence>
<evidence type="ECO:0000313" key="1">
    <source>
        <dbReference type="EMBL" id="MEQ2430937.1"/>
    </source>
</evidence>
<keyword evidence="2" id="KW-1185">Reference proteome</keyword>
<dbReference type="Pfam" id="PF20574">
    <property type="entry name" value="DUF6783"/>
    <property type="match status" value="1"/>
</dbReference>
<name>A0ABV1DKR7_9FIRM</name>
<comment type="caution">
    <text evidence="1">The sequence shown here is derived from an EMBL/GenBank/DDBJ whole genome shotgun (WGS) entry which is preliminary data.</text>
</comment>
<dbReference type="RefSeq" id="WP_306800705.1">
    <property type="nucleotide sequence ID" value="NZ_JBBMFP010000005.1"/>
</dbReference>
<organism evidence="1 2">
    <name type="scientific">Blautia caccae</name>
    <dbReference type="NCBI Taxonomy" id="3133175"/>
    <lineage>
        <taxon>Bacteria</taxon>
        <taxon>Bacillati</taxon>
        <taxon>Bacillota</taxon>
        <taxon>Clostridia</taxon>
        <taxon>Lachnospirales</taxon>
        <taxon>Lachnospiraceae</taxon>
        <taxon>Blautia</taxon>
    </lineage>
</organism>
<dbReference type="EMBL" id="JBBMFP010000005">
    <property type="protein sequence ID" value="MEQ2430937.1"/>
    <property type="molecule type" value="Genomic_DNA"/>
</dbReference>
<gene>
    <name evidence="1" type="ORF">WMO65_07965</name>
</gene>